<feature type="domain" description="VWFA" evidence="2">
    <location>
        <begin position="186"/>
        <end position="355"/>
    </location>
</feature>
<evidence type="ECO:0000256" key="1">
    <source>
        <dbReference type="SAM" id="MobiDB-lite"/>
    </source>
</evidence>
<dbReference type="EMBL" id="CP151764">
    <property type="protein sequence ID" value="WZU65696.1"/>
    <property type="molecule type" value="Genomic_DNA"/>
</dbReference>
<accession>A0AAN0MCW3</accession>
<dbReference type="InterPro" id="IPR008912">
    <property type="entry name" value="Uncharacterised_CoxE"/>
</dbReference>
<dbReference type="RefSeq" id="WP_342075034.1">
    <property type="nucleotide sequence ID" value="NZ_CP151764.2"/>
</dbReference>
<evidence type="ECO:0000259" key="2">
    <source>
        <dbReference type="SMART" id="SM00327"/>
    </source>
</evidence>
<evidence type="ECO:0000313" key="4">
    <source>
        <dbReference type="Proteomes" id="UP001470809"/>
    </source>
</evidence>
<dbReference type="Pfam" id="PF05762">
    <property type="entry name" value="VWA_CoxE"/>
    <property type="match status" value="1"/>
</dbReference>
<geneLocation type="plasmid" evidence="3 4">
    <name>pSS1-5</name>
</geneLocation>
<proteinExistence type="predicted"/>
<dbReference type="PIRSF" id="PIRSF010256">
    <property type="entry name" value="CoxE_vWa"/>
    <property type="match status" value="1"/>
</dbReference>
<dbReference type="InterPro" id="IPR011195">
    <property type="entry name" value="UCP010256"/>
</dbReference>
<gene>
    <name evidence="3" type="ORF">AABB31_00885</name>
</gene>
<sequence>MMRALDPFFALAAALRQAGFAVSPDQTTDFIAGVGVLGPRGINDVYAAARALFAIPPERVDEFDAIFRAIFAGQMVQAHADSDEDEIEALEPSDNTTDIEVEDADEPAGEDATASERLTQRAILGTADALRQFETQAARRLPRRLSYRRQQSKHGDRIDLRRALKAAARTDGDLVVLPQSRRKTRQRRIVCLVDVSGSMKDRSDALLGFAHALAQSAGRVEVFTIGTRLTRITTGLALKDRRAALTRVAQAVSDIDGGTRIGDGLQAFLSVPRYAGFVRGALVLVLSDGLERDDPTAMIDAGARMSRMAWQFHWLTPLAADPAFEPKTAALAGVLPWLDGLADGSTAQAISEYVLNIARAA</sequence>
<keyword evidence="4" id="KW-1185">Reference proteome</keyword>
<dbReference type="PANTHER" id="PTHR39338">
    <property type="entry name" value="BLL5662 PROTEIN-RELATED"/>
    <property type="match status" value="1"/>
</dbReference>
<organism evidence="3 4">
    <name type="scientific">Yoonia rhodophyticola</name>
    <dbReference type="NCBI Taxonomy" id="3137370"/>
    <lineage>
        <taxon>Bacteria</taxon>
        <taxon>Pseudomonadati</taxon>
        <taxon>Pseudomonadota</taxon>
        <taxon>Alphaproteobacteria</taxon>
        <taxon>Rhodobacterales</taxon>
        <taxon>Paracoccaceae</taxon>
        <taxon>Yoonia</taxon>
    </lineage>
</organism>
<keyword evidence="3" id="KW-0614">Plasmid</keyword>
<reference evidence="3" key="1">
    <citation type="submission" date="2024-08" db="EMBL/GenBank/DDBJ databases">
        <title>Phylogenomic analyses of a clade within the roseobacter group suggest taxonomic reassignments of species of the genera Aestuariivita, Citreicella, Loktanella, Nautella, Pelagibaca, Ruegeria, Thalassobius, Thiobacimonas and Tropicibacter, and the proposal o.</title>
        <authorList>
            <person name="Jeon C.O."/>
        </authorList>
    </citation>
    <scope>NUCLEOTIDE SEQUENCE</scope>
    <source>
        <strain evidence="3">SS1-5</strain>
        <plasmid evidence="3">pSS1-5</plasmid>
    </source>
</reference>
<protein>
    <submittedName>
        <fullName evidence="3">VWA domain-containing protein</fullName>
    </submittedName>
</protein>
<dbReference type="InterPro" id="IPR002035">
    <property type="entry name" value="VWF_A"/>
</dbReference>
<feature type="compositionally biased region" description="Acidic residues" evidence="1">
    <location>
        <begin position="82"/>
        <end position="109"/>
    </location>
</feature>
<dbReference type="SMART" id="SM00327">
    <property type="entry name" value="VWA"/>
    <property type="match status" value="1"/>
</dbReference>
<feature type="region of interest" description="Disordered" evidence="1">
    <location>
        <begin position="81"/>
        <end position="114"/>
    </location>
</feature>
<dbReference type="InterPro" id="IPR036465">
    <property type="entry name" value="vWFA_dom_sf"/>
</dbReference>
<dbReference type="Proteomes" id="UP001470809">
    <property type="component" value="Plasmid pSS1-5"/>
</dbReference>
<dbReference type="PANTHER" id="PTHR39338:SF6">
    <property type="entry name" value="BLL5662 PROTEIN"/>
    <property type="match status" value="1"/>
</dbReference>
<dbReference type="KEGG" id="yrh:AABB31_00885"/>
<name>A0AAN0MCW3_9RHOB</name>
<dbReference type="SUPFAM" id="SSF53300">
    <property type="entry name" value="vWA-like"/>
    <property type="match status" value="1"/>
</dbReference>
<dbReference type="CDD" id="cd00198">
    <property type="entry name" value="vWFA"/>
    <property type="match status" value="1"/>
</dbReference>
<evidence type="ECO:0000313" key="3">
    <source>
        <dbReference type="EMBL" id="WZU65696.1"/>
    </source>
</evidence>
<dbReference type="Gene3D" id="3.40.50.410">
    <property type="entry name" value="von Willebrand factor, type A domain"/>
    <property type="match status" value="1"/>
</dbReference>
<dbReference type="AlphaFoldDB" id="A0AAN0MCW3"/>